<comment type="caution">
    <text evidence="3">The sequence shown here is derived from an EMBL/GenBank/DDBJ whole genome shotgun (WGS) entry which is preliminary data.</text>
</comment>
<dbReference type="PANTHER" id="PTHR20992:SF9">
    <property type="entry name" value="AT15442P-RELATED"/>
    <property type="match status" value="1"/>
</dbReference>
<dbReference type="InterPro" id="IPR005240">
    <property type="entry name" value="DUF389"/>
</dbReference>
<dbReference type="PANTHER" id="PTHR20992">
    <property type="entry name" value="AT15442P-RELATED"/>
    <property type="match status" value="1"/>
</dbReference>
<feature type="coiled-coil region" evidence="1">
    <location>
        <begin position="341"/>
        <end position="368"/>
    </location>
</feature>
<evidence type="ECO:0000256" key="1">
    <source>
        <dbReference type="SAM" id="Coils"/>
    </source>
</evidence>
<proteinExistence type="predicted"/>
<dbReference type="EMBL" id="JADIMQ010000040">
    <property type="protein sequence ID" value="MBO8448157.1"/>
    <property type="molecule type" value="Genomic_DNA"/>
</dbReference>
<evidence type="ECO:0000313" key="4">
    <source>
        <dbReference type="Proteomes" id="UP000810252"/>
    </source>
</evidence>
<accession>A0A9D9HFQ5</accession>
<feature type="transmembrane region" description="Helical" evidence="2">
    <location>
        <begin position="41"/>
        <end position="57"/>
    </location>
</feature>
<reference evidence="3" key="1">
    <citation type="submission" date="2020-10" db="EMBL/GenBank/DDBJ databases">
        <authorList>
            <person name="Gilroy R."/>
        </authorList>
    </citation>
    <scope>NUCLEOTIDE SEQUENCE</scope>
    <source>
        <strain evidence="3">20514</strain>
    </source>
</reference>
<keyword evidence="2" id="KW-0812">Transmembrane</keyword>
<dbReference type="Pfam" id="PF04087">
    <property type="entry name" value="DUF389"/>
    <property type="match status" value="1"/>
</dbReference>
<feature type="transmembrane region" description="Helical" evidence="2">
    <location>
        <begin position="159"/>
        <end position="181"/>
    </location>
</feature>
<reference evidence="3" key="2">
    <citation type="journal article" date="2021" name="PeerJ">
        <title>Extensive microbial diversity within the chicken gut microbiome revealed by metagenomics and culture.</title>
        <authorList>
            <person name="Gilroy R."/>
            <person name="Ravi A."/>
            <person name="Getino M."/>
            <person name="Pursley I."/>
            <person name="Horton D.L."/>
            <person name="Alikhan N.F."/>
            <person name="Baker D."/>
            <person name="Gharbi K."/>
            <person name="Hall N."/>
            <person name="Watson M."/>
            <person name="Adriaenssens E.M."/>
            <person name="Foster-Nyarko E."/>
            <person name="Jarju S."/>
            <person name="Secka A."/>
            <person name="Antonio M."/>
            <person name="Oren A."/>
            <person name="Chaudhuri R.R."/>
            <person name="La Ragione R."/>
            <person name="Hildebrand F."/>
            <person name="Pallen M.J."/>
        </authorList>
    </citation>
    <scope>NUCLEOTIDE SEQUENCE</scope>
    <source>
        <strain evidence="3">20514</strain>
    </source>
</reference>
<gene>
    <name evidence="3" type="ORF">IAC29_02660</name>
</gene>
<sequence>MSFWKNLRAQLSSITSLSEHTDTAEAEKAIRGSIYFRGPNVWILVFSIIIASVGLNVNSIPVIIGAMLISPLLGPVFGIGLGLGINDTGLLKSSLKNILVMMGISLVASFFYFLITPLSLSNPTELLARTNPTIYDVLIALFGGFAGIFELSRKEKGTVFSGVAIATALMPPLCTAGFGLANGNLGYFIGALYLFTINCIFIILATYLTVKYMKFEQFEYKDARAGKRARRLITIVTVIVVVPSIWSAILMIRENRFNENVAEFINANKNLYNGYIMDYRTEHRNGSRVEVYFTGEPLSAAEKNNLIESAKEYGLKPEQVIIKEHALVEGTDEAEILKGIYERTDSEIIRREDEIKKLEGELRRLHESDIPYVQITREAVNQYPSIVSLFVANGAEVAAEGFTRTDGLMAVARTSSPLTAEEKARLENWLKIRLNTENVTLYEFAADKKDTSGK</sequence>
<feature type="transmembrane region" description="Helical" evidence="2">
    <location>
        <begin position="97"/>
        <end position="114"/>
    </location>
</feature>
<evidence type="ECO:0000256" key="2">
    <source>
        <dbReference type="SAM" id="Phobius"/>
    </source>
</evidence>
<name>A0A9D9HFQ5_9BACT</name>
<feature type="transmembrane region" description="Helical" evidence="2">
    <location>
        <begin position="63"/>
        <end position="85"/>
    </location>
</feature>
<keyword evidence="2" id="KW-0472">Membrane</keyword>
<protein>
    <submittedName>
        <fullName evidence="3">DUF389 domain-containing protein</fullName>
    </submittedName>
</protein>
<keyword evidence="2" id="KW-1133">Transmembrane helix</keyword>
<feature type="transmembrane region" description="Helical" evidence="2">
    <location>
        <begin position="187"/>
        <end position="210"/>
    </location>
</feature>
<keyword evidence="1" id="KW-0175">Coiled coil</keyword>
<dbReference type="AlphaFoldDB" id="A0A9D9HFQ5"/>
<feature type="transmembrane region" description="Helical" evidence="2">
    <location>
        <begin position="134"/>
        <end position="152"/>
    </location>
</feature>
<dbReference type="Proteomes" id="UP000810252">
    <property type="component" value="Unassembled WGS sequence"/>
</dbReference>
<evidence type="ECO:0000313" key="3">
    <source>
        <dbReference type="EMBL" id="MBO8448157.1"/>
    </source>
</evidence>
<organism evidence="3 4">
    <name type="scientific">Candidatus Cryptobacteroides merdigallinarum</name>
    <dbReference type="NCBI Taxonomy" id="2840770"/>
    <lineage>
        <taxon>Bacteria</taxon>
        <taxon>Pseudomonadati</taxon>
        <taxon>Bacteroidota</taxon>
        <taxon>Bacteroidia</taxon>
        <taxon>Bacteroidales</taxon>
        <taxon>Candidatus Cryptobacteroides</taxon>
    </lineage>
</organism>
<feature type="transmembrane region" description="Helical" evidence="2">
    <location>
        <begin position="231"/>
        <end position="252"/>
    </location>
</feature>